<keyword evidence="4 6" id="KW-0472">Membrane</keyword>
<dbReference type="InterPro" id="IPR001733">
    <property type="entry name" value="Peptidase_S26B"/>
</dbReference>
<proteinExistence type="predicted"/>
<dbReference type="PANTHER" id="PTHR10806">
    <property type="entry name" value="SIGNAL PEPTIDASE COMPLEX CATALYTIC SUBUNIT SEC11"/>
    <property type="match status" value="1"/>
</dbReference>
<evidence type="ECO:0000256" key="5">
    <source>
        <dbReference type="NCBIfam" id="TIGR02228"/>
    </source>
</evidence>
<evidence type="ECO:0000313" key="9">
    <source>
        <dbReference type="Proteomes" id="UP000712157"/>
    </source>
</evidence>
<dbReference type="InterPro" id="IPR019533">
    <property type="entry name" value="Peptidase_S26"/>
</dbReference>
<keyword evidence="8" id="KW-0378">Hydrolase</keyword>
<evidence type="ECO:0000256" key="3">
    <source>
        <dbReference type="ARBA" id="ARBA00022989"/>
    </source>
</evidence>
<feature type="domain" description="Peptidase S26" evidence="7">
    <location>
        <begin position="13"/>
        <end position="75"/>
    </location>
</feature>
<evidence type="ECO:0000256" key="4">
    <source>
        <dbReference type="ARBA" id="ARBA00023136"/>
    </source>
</evidence>
<dbReference type="Pfam" id="PF10502">
    <property type="entry name" value="Peptidase_S26"/>
    <property type="match status" value="1"/>
</dbReference>
<evidence type="ECO:0000313" key="8">
    <source>
        <dbReference type="EMBL" id="MBU9737380.1"/>
    </source>
</evidence>
<keyword evidence="3 6" id="KW-1133">Transmembrane helix</keyword>
<dbReference type="PRINTS" id="PR00728">
    <property type="entry name" value="SIGNALPTASE"/>
</dbReference>
<name>A0A949K292_9FIRM</name>
<evidence type="ECO:0000256" key="2">
    <source>
        <dbReference type="ARBA" id="ARBA00022692"/>
    </source>
</evidence>
<dbReference type="SUPFAM" id="SSF51306">
    <property type="entry name" value="LexA/Signal peptidase"/>
    <property type="match status" value="1"/>
</dbReference>
<keyword evidence="9" id="KW-1185">Reference proteome</keyword>
<comment type="caution">
    <text evidence="8">The sequence shown here is derived from an EMBL/GenBank/DDBJ whole genome shotgun (WGS) entry which is preliminary data.</text>
</comment>
<dbReference type="GO" id="GO:0009003">
    <property type="term" value="F:signal peptidase activity"/>
    <property type="evidence" value="ECO:0007669"/>
    <property type="project" value="UniProtKB-EC"/>
</dbReference>
<evidence type="ECO:0000256" key="1">
    <source>
        <dbReference type="ARBA" id="ARBA00004370"/>
    </source>
</evidence>
<dbReference type="CDD" id="cd06530">
    <property type="entry name" value="S26_SPase_I"/>
    <property type="match status" value="1"/>
</dbReference>
<dbReference type="Proteomes" id="UP000712157">
    <property type="component" value="Unassembled WGS sequence"/>
</dbReference>
<dbReference type="InterPro" id="IPR036286">
    <property type="entry name" value="LexA/Signal_pep-like_sf"/>
</dbReference>
<organism evidence="8 9">
    <name type="scientific">Diplocloster agilis</name>
    <dbReference type="NCBI Taxonomy" id="2850323"/>
    <lineage>
        <taxon>Bacteria</taxon>
        <taxon>Bacillati</taxon>
        <taxon>Bacillota</taxon>
        <taxon>Clostridia</taxon>
        <taxon>Lachnospirales</taxon>
        <taxon>Lachnospiraceae</taxon>
        <taxon>Diplocloster</taxon>
    </lineage>
</organism>
<dbReference type="EMBL" id="JAHQCW010000020">
    <property type="protein sequence ID" value="MBU9737380.1"/>
    <property type="molecule type" value="Genomic_DNA"/>
</dbReference>
<dbReference type="GO" id="GO:0016020">
    <property type="term" value="C:membrane"/>
    <property type="evidence" value="ECO:0007669"/>
    <property type="project" value="UniProtKB-SubCell"/>
</dbReference>
<sequence>MRLLKHIFSVLSWIVFAVIIAYVLIAAPMVAGYKPVVVLSGSMEPAYHVGSVIYYKSTPFEQIKEGDAITFKAGEDALVTHRVTTKNEISRTFVTKGDANPSEDANPVDAANVIGRASELSIPYAGYFISYGKQLPVIIAMAAVIIISIILDSLYPKKKRETERAEQENEEKQ</sequence>
<feature type="transmembrane region" description="Helical" evidence="6">
    <location>
        <begin position="135"/>
        <end position="155"/>
    </location>
</feature>
<accession>A0A949K292</accession>
<dbReference type="EC" id="3.4.21.89" evidence="5"/>
<dbReference type="GO" id="GO:0004252">
    <property type="term" value="F:serine-type endopeptidase activity"/>
    <property type="evidence" value="ECO:0007669"/>
    <property type="project" value="UniProtKB-UniRule"/>
</dbReference>
<evidence type="ECO:0000256" key="6">
    <source>
        <dbReference type="SAM" id="Phobius"/>
    </source>
</evidence>
<evidence type="ECO:0000259" key="7">
    <source>
        <dbReference type="Pfam" id="PF10502"/>
    </source>
</evidence>
<feature type="transmembrane region" description="Helical" evidence="6">
    <location>
        <begin position="7"/>
        <end position="31"/>
    </location>
</feature>
<dbReference type="AlphaFoldDB" id="A0A949K292"/>
<comment type="subcellular location">
    <subcellularLocation>
        <location evidence="1">Membrane</location>
    </subcellularLocation>
</comment>
<protein>
    <recommendedName>
        <fullName evidence="5">Signal peptidase I</fullName>
        <ecNumber evidence="5">3.4.21.89</ecNumber>
    </recommendedName>
</protein>
<keyword evidence="2 6" id="KW-0812">Transmembrane</keyword>
<reference evidence="8" key="1">
    <citation type="submission" date="2021-06" db="EMBL/GenBank/DDBJ databases">
        <title>Description of novel taxa of the family Lachnospiraceae.</title>
        <authorList>
            <person name="Chaplin A.V."/>
            <person name="Sokolova S.R."/>
            <person name="Pikina A.P."/>
            <person name="Korzhanova M."/>
            <person name="Belova V."/>
            <person name="Korostin D."/>
            <person name="Efimov B.A."/>
        </authorList>
    </citation>
    <scope>NUCLEOTIDE SEQUENCE</scope>
    <source>
        <strain evidence="8">ASD5720</strain>
    </source>
</reference>
<gene>
    <name evidence="8" type="ORF">KTH89_12590</name>
</gene>
<dbReference type="RefSeq" id="WP_238721948.1">
    <property type="nucleotide sequence ID" value="NZ_JAHQCW010000020.1"/>
</dbReference>
<dbReference type="NCBIfam" id="TIGR02228">
    <property type="entry name" value="sigpep_I_arch"/>
    <property type="match status" value="1"/>
</dbReference>
<dbReference type="PANTHER" id="PTHR10806:SF6">
    <property type="entry name" value="SIGNAL PEPTIDASE COMPLEX CATALYTIC SUBUNIT SEC11"/>
    <property type="match status" value="1"/>
</dbReference>
<dbReference type="GO" id="GO:0006465">
    <property type="term" value="P:signal peptide processing"/>
    <property type="evidence" value="ECO:0007669"/>
    <property type="project" value="UniProtKB-UniRule"/>
</dbReference>